<dbReference type="EMBL" id="CP002903">
    <property type="protein sequence ID" value="AEJ61430.1"/>
    <property type="molecule type" value="Genomic_DNA"/>
</dbReference>
<evidence type="ECO:0000313" key="1">
    <source>
        <dbReference type="EMBL" id="AEJ61430.1"/>
    </source>
</evidence>
<dbReference type="RefSeq" id="WP_014624775.1">
    <property type="nucleotide sequence ID" value="NC_017583.1"/>
</dbReference>
<dbReference type="STRING" id="869211.Spith_1158"/>
<reference evidence="1 2" key="1">
    <citation type="submission" date="2011-06" db="EMBL/GenBank/DDBJ databases">
        <title>The complete genome of Spirochaeta thermophila DSM 6578.</title>
        <authorList>
            <consortium name="US DOE Joint Genome Institute (JGI-PGF)"/>
            <person name="Lucas S."/>
            <person name="Lapidus A."/>
            <person name="Bruce D."/>
            <person name="Goodwin L."/>
            <person name="Pitluck S."/>
            <person name="Peters L."/>
            <person name="Kyrpides N."/>
            <person name="Mavromatis K."/>
            <person name="Ivanova N."/>
            <person name="Mikailova N."/>
            <person name="Pagani I."/>
            <person name="Chertkov O."/>
            <person name="Detter J.C."/>
            <person name="Tapia R."/>
            <person name="Han C."/>
            <person name="Land M."/>
            <person name="Hauser L."/>
            <person name="Markowitz V."/>
            <person name="Cheng J.-F."/>
            <person name="Hugenholtz P."/>
            <person name="Woyke T."/>
            <person name="Wu D."/>
            <person name="Spring S."/>
            <person name="Merkhoffer B."/>
            <person name="Schneider S."/>
            <person name="Klenk H.-P."/>
            <person name="Eisen J.A."/>
        </authorList>
    </citation>
    <scope>NUCLEOTIDE SEQUENCE [LARGE SCALE GENOMIC DNA]</scope>
    <source>
        <strain evidence="2">ATCC 700085 / DSM 6578 / Z-1203</strain>
    </source>
</reference>
<dbReference type="Proteomes" id="UP000007254">
    <property type="component" value="Chromosome"/>
</dbReference>
<sequence length="203" mass="24717">MKKRWHRTVVSLLLFLVSILPIHGYKVLYAEQWYRLFHLHFYQYPERCAENIYYLEQALRADFANPLNALARIGNPTEWEYYRYLFSMHVSLKLVEQYLLWGSKYDKQVAYFYNAPWKEQNLESLDKAEALYRYALVYWEEARRWAEKAEPLSYLFLPEIQYWADERVRIASGELDYQEIIGEHLTRLQSVREAFLAMDEHTY</sequence>
<protein>
    <submittedName>
        <fullName evidence="1">Uncharacterized protein</fullName>
    </submittedName>
</protein>
<accession>G0GE77</accession>
<organism evidence="1 2">
    <name type="scientific">Winmispira thermophila (strain ATCC 700085 / DSM 6578 / Z-1203)</name>
    <name type="common">Spirochaeta thermophila</name>
    <dbReference type="NCBI Taxonomy" id="869211"/>
    <lineage>
        <taxon>Bacteria</taxon>
        <taxon>Pseudomonadati</taxon>
        <taxon>Spirochaetota</taxon>
        <taxon>Spirochaetia</taxon>
        <taxon>Winmispirales</taxon>
        <taxon>Winmispiraceae</taxon>
        <taxon>Winmispira</taxon>
    </lineage>
</organism>
<dbReference type="OrthoDB" id="350374at2"/>
<keyword evidence="2" id="KW-1185">Reference proteome</keyword>
<dbReference type="HOGENOM" id="CLU_102574_0_0_12"/>
<dbReference type="AlphaFoldDB" id="G0GE77"/>
<gene>
    <name evidence="1" type="ordered locus">Spith_1158</name>
</gene>
<evidence type="ECO:0000313" key="2">
    <source>
        <dbReference type="Proteomes" id="UP000007254"/>
    </source>
</evidence>
<dbReference type="KEGG" id="stq:Spith_1158"/>
<name>G0GE77_WINT7</name>
<proteinExistence type="predicted"/>